<name>A0A5E4PPU0_9NEOP</name>
<protein>
    <submittedName>
        <fullName evidence="1">Uncharacterized protein</fullName>
    </submittedName>
</protein>
<gene>
    <name evidence="1" type="ORF">LSINAPIS_LOCUS677</name>
</gene>
<organism evidence="1 2">
    <name type="scientific">Leptidea sinapis</name>
    <dbReference type="NCBI Taxonomy" id="189913"/>
    <lineage>
        <taxon>Eukaryota</taxon>
        <taxon>Metazoa</taxon>
        <taxon>Ecdysozoa</taxon>
        <taxon>Arthropoda</taxon>
        <taxon>Hexapoda</taxon>
        <taxon>Insecta</taxon>
        <taxon>Pterygota</taxon>
        <taxon>Neoptera</taxon>
        <taxon>Endopterygota</taxon>
        <taxon>Lepidoptera</taxon>
        <taxon>Glossata</taxon>
        <taxon>Ditrysia</taxon>
        <taxon>Papilionoidea</taxon>
        <taxon>Pieridae</taxon>
        <taxon>Dismorphiinae</taxon>
        <taxon>Leptidea</taxon>
    </lineage>
</organism>
<keyword evidence="2" id="KW-1185">Reference proteome</keyword>
<dbReference type="Proteomes" id="UP000324832">
    <property type="component" value="Unassembled WGS sequence"/>
</dbReference>
<evidence type="ECO:0000313" key="1">
    <source>
        <dbReference type="EMBL" id="VVC86949.1"/>
    </source>
</evidence>
<reference evidence="1 2" key="1">
    <citation type="submission" date="2017-07" db="EMBL/GenBank/DDBJ databases">
        <authorList>
            <person name="Talla V."/>
            <person name="Backstrom N."/>
        </authorList>
    </citation>
    <scope>NUCLEOTIDE SEQUENCE [LARGE SCALE GENOMIC DNA]</scope>
</reference>
<dbReference type="EMBL" id="FZQP02000049">
    <property type="protein sequence ID" value="VVC86949.1"/>
    <property type="molecule type" value="Genomic_DNA"/>
</dbReference>
<sequence>MVTTGSEYSHPKKLRSMCKLKNVTVKLLKASPKMKRRLTSTRELQKPSFYHNDWVIYSLVTTTAVLSYVNSLNGDFVHDDIAAIVTNGDVTGIQNTKDNGKVKDSQPCCANRWHFNENTWNYNVLSKKQTLCLSLR</sequence>
<accession>A0A5E4PPU0</accession>
<evidence type="ECO:0000313" key="2">
    <source>
        <dbReference type="Proteomes" id="UP000324832"/>
    </source>
</evidence>
<proteinExistence type="predicted"/>
<dbReference type="AlphaFoldDB" id="A0A5E4PPU0"/>